<reference evidence="4 5" key="1">
    <citation type="submission" date="2019-03" db="EMBL/GenBank/DDBJ databases">
        <title>Primorskyibacter sp. SS33 isolated from sediments.</title>
        <authorList>
            <person name="Xunke S."/>
        </authorList>
    </citation>
    <scope>NUCLEOTIDE SEQUENCE [LARGE SCALE GENOMIC DNA]</scope>
    <source>
        <strain evidence="4 5">SS33</strain>
    </source>
</reference>
<dbReference type="GO" id="GO:0009236">
    <property type="term" value="P:cobalamin biosynthetic process"/>
    <property type="evidence" value="ECO:0007669"/>
    <property type="project" value="UniProtKB-UniPathway"/>
</dbReference>
<dbReference type="PROSITE" id="PS51014">
    <property type="entry name" value="COBK_CBIJ"/>
    <property type="match status" value="1"/>
</dbReference>
<evidence type="ECO:0000256" key="2">
    <source>
        <dbReference type="ARBA" id="ARBA00022573"/>
    </source>
</evidence>
<dbReference type="GO" id="GO:0016994">
    <property type="term" value="F:precorrin-6A reductase activity"/>
    <property type="evidence" value="ECO:0007669"/>
    <property type="project" value="InterPro"/>
</dbReference>
<name>A0A4R6APX2_9RHOB</name>
<evidence type="ECO:0000256" key="3">
    <source>
        <dbReference type="ARBA" id="ARBA00023002"/>
    </source>
</evidence>
<organism evidence="4 5">
    <name type="scientific">Palleronia sediminis</name>
    <dbReference type="NCBI Taxonomy" id="2547833"/>
    <lineage>
        <taxon>Bacteria</taxon>
        <taxon>Pseudomonadati</taxon>
        <taxon>Pseudomonadota</taxon>
        <taxon>Alphaproteobacteria</taxon>
        <taxon>Rhodobacterales</taxon>
        <taxon>Roseobacteraceae</taxon>
        <taxon>Palleronia</taxon>
    </lineage>
</organism>
<gene>
    <name evidence="4" type="ORF">E2L08_03480</name>
</gene>
<dbReference type="RefSeq" id="WP_133395665.1">
    <property type="nucleotide sequence ID" value="NZ_SNAA01000002.1"/>
</dbReference>
<dbReference type="OrthoDB" id="5183775at2"/>
<keyword evidence="5" id="KW-1185">Reference proteome</keyword>
<dbReference type="AlphaFoldDB" id="A0A4R6APX2"/>
<comment type="pathway">
    <text evidence="1">Cofactor biosynthesis; adenosylcobalamin biosynthesis.</text>
</comment>
<dbReference type="Pfam" id="PF02571">
    <property type="entry name" value="CbiJ"/>
    <property type="match status" value="1"/>
</dbReference>
<evidence type="ECO:0000256" key="1">
    <source>
        <dbReference type="ARBA" id="ARBA00004953"/>
    </source>
</evidence>
<dbReference type="EMBL" id="SNAA01000002">
    <property type="protein sequence ID" value="TDL83713.1"/>
    <property type="molecule type" value="Genomic_DNA"/>
</dbReference>
<dbReference type="PANTHER" id="PTHR36925:SF1">
    <property type="entry name" value="COBALT-PRECORRIN-6A REDUCTASE"/>
    <property type="match status" value="1"/>
</dbReference>
<evidence type="ECO:0000313" key="5">
    <source>
        <dbReference type="Proteomes" id="UP000295701"/>
    </source>
</evidence>
<sequence>MKLLLLAGTREARQLAQALSSQAGIGLVASASAAQRPPQGLGVPLRIGGFASADELGAYLAAQRIDGVLDAGHPFASDDSFQAVEACRAQGVAYARVIRPTWTPSEGDLWDFAQDEADAARQTAPGDVLFIATGRDRLHAYGALPGRVVHVRQLVAVPETFPFERGGWVLSRPPFDMRGEAELFERLGIRRLITRNIGGNGARAKLDAARICGIRVSMIRRPLLPEGVRLETVSAALAWARRLD</sequence>
<dbReference type="PANTHER" id="PTHR36925">
    <property type="entry name" value="COBALT-PRECORRIN-6A REDUCTASE"/>
    <property type="match status" value="1"/>
</dbReference>
<proteinExistence type="predicted"/>
<dbReference type="UniPathway" id="UPA00148"/>
<keyword evidence="3" id="KW-0560">Oxidoreductase</keyword>
<evidence type="ECO:0000313" key="4">
    <source>
        <dbReference type="EMBL" id="TDL83713.1"/>
    </source>
</evidence>
<accession>A0A4R6APX2</accession>
<dbReference type="Proteomes" id="UP000295701">
    <property type="component" value="Unassembled WGS sequence"/>
</dbReference>
<dbReference type="InterPro" id="IPR003723">
    <property type="entry name" value="Precorrin-6x_reduct"/>
</dbReference>
<protein>
    <submittedName>
        <fullName evidence="4">Cobalt-precorrin-6A reductase</fullName>
    </submittedName>
</protein>
<keyword evidence="2" id="KW-0169">Cobalamin biosynthesis</keyword>
<comment type="caution">
    <text evidence="4">The sequence shown here is derived from an EMBL/GenBank/DDBJ whole genome shotgun (WGS) entry which is preliminary data.</text>
</comment>